<protein>
    <submittedName>
        <fullName evidence="2">Uncharacterized protein</fullName>
    </submittedName>
</protein>
<dbReference type="OMA" id="PDGWPGW"/>
<feature type="compositionally biased region" description="Basic and acidic residues" evidence="1">
    <location>
        <begin position="199"/>
        <end position="212"/>
    </location>
</feature>
<feature type="compositionally biased region" description="Basic residues" evidence="1">
    <location>
        <begin position="255"/>
        <end position="269"/>
    </location>
</feature>
<dbReference type="OrthoDB" id="4090305at2759"/>
<evidence type="ECO:0000313" key="3">
    <source>
        <dbReference type="EMBL" id="RDW27328.1"/>
    </source>
</evidence>
<evidence type="ECO:0000313" key="2">
    <source>
        <dbReference type="EMBL" id="AOW06695.1"/>
    </source>
</evidence>
<feature type="region of interest" description="Disordered" evidence="1">
    <location>
        <begin position="239"/>
        <end position="269"/>
    </location>
</feature>
<dbReference type="PROSITE" id="PS00018">
    <property type="entry name" value="EF_HAND_1"/>
    <property type="match status" value="1"/>
</dbReference>
<evidence type="ECO:0000313" key="4">
    <source>
        <dbReference type="Proteomes" id="UP000182444"/>
    </source>
</evidence>
<evidence type="ECO:0000313" key="5">
    <source>
        <dbReference type="Proteomes" id="UP000256601"/>
    </source>
</evidence>
<dbReference type="RefSeq" id="XP_505027.1">
    <property type="nucleotide sequence ID" value="XM_505027.1"/>
</dbReference>
<dbReference type="VEuPathDB" id="FungiDB:YALI1_F07907g"/>
<dbReference type="EMBL" id="CP017558">
    <property type="protein sequence ID" value="AOW06695.1"/>
    <property type="molecule type" value="Genomic_DNA"/>
</dbReference>
<accession>A0A1H6PM68</accession>
<evidence type="ECO:0000256" key="1">
    <source>
        <dbReference type="SAM" id="MobiDB-lite"/>
    </source>
</evidence>
<proteinExistence type="predicted"/>
<dbReference type="InterPro" id="IPR018555">
    <property type="entry name" value="C630.06c-like"/>
</dbReference>
<reference evidence="2 4" key="1">
    <citation type="journal article" date="2016" name="PLoS ONE">
        <title>Sequence Assembly of Yarrowia lipolytica Strain W29/CLIB89 Shows Transposable Element Diversity.</title>
        <authorList>
            <person name="Magnan C."/>
            <person name="Yu J."/>
            <person name="Chang I."/>
            <person name="Jahn E."/>
            <person name="Kanomata Y."/>
            <person name="Wu J."/>
            <person name="Zeller M."/>
            <person name="Oakes M."/>
            <person name="Baldi P."/>
            <person name="Sandmeyer S."/>
        </authorList>
    </citation>
    <scope>NUCLEOTIDE SEQUENCE [LARGE SCALE GENOMIC DNA]</scope>
    <source>
        <strain evidence="2">CLIB89</strain>
        <strain evidence="4">CLIB89(W29)</strain>
    </source>
</reference>
<gene>
    <name evidence="3" type="ORF">B0I71DRAFT_129394</name>
    <name evidence="2" type="ORF">YALI1_F07907g</name>
</gene>
<feature type="compositionally biased region" description="Gly residues" evidence="1">
    <location>
        <begin position="240"/>
        <end position="254"/>
    </location>
</feature>
<dbReference type="InterPro" id="IPR018247">
    <property type="entry name" value="EF_Hand_1_Ca_BS"/>
</dbReference>
<dbReference type="EMBL" id="KZ857330">
    <property type="protein sequence ID" value="RDW27328.1"/>
    <property type="molecule type" value="Genomic_DNA"/>
</dbReference>
<dbReference type="Proteomes" id="UP000182444">
    <property type="component" value="Chromosome 1F"/>
</dbReference>
<dbReference type="VEuPathDB" id="FungiDB:YALI0_F05302g"/>
<sequence length="269" mass="29379">MSKISRKELFGGGSDSEGEVGNSSYAGYENLFAFEEVEVENDDTDSDQEMTVVEVSEAVEGDDGSESEEAPEFTFNLFSGAPETVVVKDVKPVFEGFVDEGTASIGRAKEKFNDEYAAAARNKFRPLAYYFTFAEPEPKKQDLVAQFRDMAVDADSVLKVGGYHRYDVPSKVLDVSAHNAEVEKSERRARPGKKRRQKMREGKVHKSDDFGTREYGASRQYGGGVFEYGGSGINMFPLGQRGGFRGGRGGGRGRGGVRGRGGRGRGRGN</sequence>
<feature type="region of interest" description="Disordered" evidence="1">
    <location>
        <begin position="1"/>
        <end position="22"/>
    </location>
</feature>
<dbReference type="GeneID" id="2908167"/>
<dbReference type="Pfam" id="PF09428">
    <property type="entry name" value="DUF2011"/>
    <property type="match status" value="1"/>
</dbReference>
<organism evidence="2 4">
    <name type="scientific">Yarrowia lipolytica</name>
    <name type="common">Candida lipolytica</name>
    <dbReference type="NCBI Taxonomy" id="4952"/>
    <lineage>
        <taxon>Eukaryota</taxon>
        <taxon>Fungi</taxon>
        <taxon>Dikarya</taxon>
        <taxon>Ascomycota</taxon>
        <taxon>Saccharomycotina</taxon>
        <taxon>Dipodascomycetes</taxon>
        <taxon>Dipodascales</taxon>
        <taxon>Dipodascales incertae sedis</taxon>
        <taxon>Yarrowia</taxon>
    </lineage>
</organism>
<feature type="compositionally biased region" description="Basic and acidic residues" evidence="1">
    <location>
        <begin position="180"/>
        <end position="189"/>
    </location>
</feature>
<feature type="region of interest" description="Disordered" evidence="1">
    <location>
        <begin position="179"/>
        <end position="215"/>
    </location>
</feature>
<dbReference type="AlphaFoldDB" id="A0A1H6PM68"/>
<name>A0A1H6PM68_YARLL</name>
<dbReference type="KEGG" id="yli:2908167"/>
<reference evidence="3 5" key="2">
    <citation type="submission" date="2018-07" db="EMBL/GenBank/DDBJ databases">
        <title>Draft Genome Assemblies for Five Robust Yarrowia lipolytica Strains Exhibiting High Lipid Production and Pentose Sugar Utilization and Sugar Alcohol Secretion from Undetoxified Lignocellulosic Biomass Hydrolysates.</title>
        <authorList>
            <consortium name="DOE Joint Genome Institute"/>
            <person name="Walker C."/>
            <person name="Ryu S."/>
            <person name="Na H."/>
            <person name="Zane M."/>
            <person name="LaButti K."/>
            <person name="Lipzen A."/>
            <person name="Haridas S."/>
            <person name="Barry K."/>
            <person name="Grigoriev I.V."/>
            <person name="Quarterman J."/>
            <person name="Slininger P."/>
            <person name="Dien B."/>
            <person name="Trinh C.T."/>
        </authorList>
    </citation>
    <scope>NUCLEOTIDE SEQUENCE [LARGE SCALE GENOMIC DNA]</scope>
    <source>
        <strain evidence="3 5">YB392</strain>
    </source>
</reference>
<dbReference type="Proteomes" id="UP000256601">
    <property type="component" value="Unassembled WGS sequence"/>
</dbReference>